<protein>
    <submittedName>
        <fullName evidence="2">Uncharacterized protein</fullName>
    </submittedName>
</protein>
<feature type="non-terminal residue" evidence="2">
    <location>
        <position position="105"/>
    </location>
</feature>
<proteinExistence type="predicted"/>
<keyword evidence="1" id="KW-0472">Membrane</keyword>
<dbReference type="Proteomes" id="UP000235672">
    <property type="component" value="Unassembled WGS sequence"/>
</dbReference>
<evidence type="ECO:0000313" key="3">
    <source>
        <dbReference type="Proteomes" id="UP000235672"/>
    </source>
</evidence>
<feature type="transmembrane region" description="Helical" evidence="1">
    <location>
        <begin position="53"/>
        <end position="72"/>
    </location>
</feature>
<keyword evidence="1" id="KW-0812">Transmembrane</keyword>
<sequence>TLSGEIKCYNLPYGGIGFLSHILTYYTVTCLVSGKAPLLPKPGKDLKNGGTDVILSALGMIGSVVVSGFNISACRFRWQFVCVGVWKLMLSFTLCSISCHQSLLL</sequence>
<evidence type="ECO:0000313" key="2">
    <source>
        <dbReference type="EMBL" id="PMD16152.1"/>
    </source>
</evidence>
<name>A0A2J6PQ47_9HELO</name>
<dbReference type="AlphaFoldDB" id="A0A2J6PQ47"/>
<feature type="transmembrane region" description="Helical" evidence="1">
    <location>
        <begin position="12"/>
        <end position="32"/>
    </location>
</feature>
<gene>
    <name evidence="2" type="ORF">NA56DRAFT_540116</name>
</gene>
<evidence type="ECO:0000256" key="1">
    <source>
        <dbReference type="SAM" id="Phobius"/>
    </source>
</evidence>
<accession>A0A2J6PQ47</accession>
<reference evidence="2 3" key="1">
    <citation type="submission" date="2016-05" db="EMBL/GenBank/DDBJ databases">
        <title>A degradative enzymes factory behind the ericoid mycorrhizal symbiosis.</title>
        <authorList>
            <consortium name="DOE Joint Genome Institute"/>
            <person name="Martino E."/>
            <person name="Morin E."/>
            <person name="Grelet G."/>
            <person name="Kuo A."/>
            <person name="Kohler A."/>
            <person name="Daghino S."/>
            <person name="Barry K."/>
            <person name="Choi C."/>
            <person name="Cichocki N."/>
            <person name="Clum A."/>
            <person name="Copeland A."/>
            <person name="Hainaut M."/>
            <person name="Haridas S."/>
            <person name="Labutti K."/>
            <person name="Lindquist E."/>
            <person name="Lipzen A."/>
            <person name="Khouja H.-R."/>
            <person name="Murat C."/>
            <person name="Ohm R."/>
            <person name="Olson A."/>
            <person name="Spatafora J."/>
            <person name="Veneault-Fourrey C."/>
            <person name="Henrissat B."/>
            <person name="Grigoriev I."/>
            <person name="Martin F."/>
            <person name="Perotto S."/>
        </authorList>
    </citation>
    <scope>NUCLEOTIDE SEQUENCE [LARGE SCALE GENOMIC DNA]</scope>
    <source>
        <strain evidence="2 3">UAMH 7357</strain>
    </source>
</reference>
<organism evidence="2 3">
    <name type="scientific">Hyaloscypha hepaticicola</name>
    <dbReference type="NCBI Taxonomy" id="2082293"/>
    <lineage>
        <taxon>Eukaryota</taxon>
        <taxon>Fungi</taxon>
        <taxon>Dikarya</taxon>
        <taxon>Ascomycota</taxon>
        <taxon>Pezizomycotina</taxon>
        <taxon>Leotiomycetes</taxon>
        <taxon>Helotiales</taxon>
        <taxon>Hyaloscyphaceae</taxon>
        <taxon>Hyaloscypha</taxon>
    </lineage>
</organism>
<dbReference type="OrthoDB" id="2396694at2759"/>
<dbReference type="EMBL" id="KZ613508">
    <property type="protein sequence ID" value="PMD16152.1"/>
    <property type="molecule type" value="Genomic_DNA"/>
</dbReference>
<keyword evidence="3" id="KW-1185">Reference proteome</keyword>
<keyword evidence="1" id="KW-1133">Transmembrane helix</keyword>
<feature type="non-terminal residue" evidence="2">
    <location>
        <position position="1"/>
    </location>
</feature>